<gene>
    <name evidence="1" type="ORF">LAUMK4_05892</name>
</gene>
<dbReference type="EMBL" id="UPHM01000170">
    <property type="protein sequence ID" value="VBA33175.1"/>
    <property type="molecule type" value="Genomic_DNA"/>
</dbReference>
<reference evidence="1 2" key="1">
    <citation type="submission" date="2018-09" db="EMBL/GenBank/DDBJ databases">
        <authorList>
            <person name="Tagini F."/>
        </authorList>
    </citation>
    <scope>NUCLEOTIDE SEQUENCE [LARGE SCALE GENOMIC DNA]</scope>
    <source>
        <strain evidence="1 2">MK4</strain>
    </source>
</reference>
<evidence type="ECO:0000313" key="1">
    <source>
        <dbReference type="EMBL" id="VBA33175.1"/>
    </source>
</evidence>
<sequence>MLSGDNIDNAYAAANLQLPPLGAPVSAPLAPSRLQFGDIAQFTDHRVMAIDKDHVWLNGQITPIDQLETGPNFLGWTRVSAPAPATVTAAATAPAPPPPAT</sequence>
<accession>A0ABY6RSS7</accession>
<protein>
    <submittedName>
        <fullName evidence="1">Uncharacterized protein</fullName>
    </submittedName>
</protein>
<keyword evidence="2" id="KW-1185">Reference proteome</keyword>
<evidence type="ECO:0000313" key="2">
    <source>
        <dbReference type="Proteomes" id="UP000271464"/>
    </source>
</evidence>
<organism evidence="1 2">
    <name type="scientific">Mycobacterium persicum</name>
    <dbReference type="NCBI Taxonomy" id="1487726"/>
    <lineage>
        <taxon>Bacteria</taxon>
        <taxon>Bacillati</taxon>
        <taxon>Actinomycetota</taxon>
        <taxon>Actinomycetes</taxon>
        <taxon>Mycobacteriales</taxon>
        <taxon>Mycobacteriaceae</taxon>
        <taxon>Mycobacterium</taxon>
    </lineage>
</organism>
<dbReference type="Proteomes" id="UP000271464">
    <property type="component" value="Unassembled WGS sequence"/>
</dbReference>
<proteinExistence type="predicted"/>
<comment type="caution">
    <text evidence="1">The sequence shown here is derived from an EMBL/GenBank/DDBJ whole genome shotgun (WGS) entry which is preliminary data.</text>
</comment>
<name>A0ABY6RSS7_9MYCO</name>